<organism evidence="7 8">
    <name type="scientific">Hymenobacter arizonensis</name>
    <name type="common">Siccationidurans arizonensis</name>
    <dbReference type="NCBI Taxonomy" id="1227077"/>
    <lineage>
        <taxon>Bacteria</taxon>
        <taxon>Pseudomonadati</taxon>
        <taxon>Bacteroidota</taxon>
        <taxon>Cytophagia</taxon>
        <taxon>Cytophagales</taxon>
        <taxon>Hymenobacteraceae</taxon>
        <taxon>Hymenobacter</taxon>
    </lineage>
</organism>
<dbReference type="PANTHER" id="PTHR46056">
    <property type="entry name" value="LONG-CHAIN-ALCOHOL OXIDASE"/>
    <property type="match status" value="1"/>
</dbReference>
<dbReference type="PANTHER" id="PTHR46056:SF12">
    <property type="entry name" value="LONG-CHAIN-ALCOHOL OXIDASE"/>
    <property type="match status" value="1"/>
</dbReference>
<comment type="similarity">
    <text evidence="1">Belongs to the GMC oxidoreductase family.</text>
</comment>
<reference evidence="8" key="1">
    <citation type="submission" date="2016-10" db="EMBL/GenBank/DDBJ databases">
        <authorList>
            <person name="Varghese N."/>
            <person name="Submissions S."/>
        </authorList>
    </citation>
    <scope>NUCLEOTIDE SEQUENCE [LARGE SCALE GENOMIC DNA]</scope>
    <source>
        <strain evidence="8">OR362-8,ATCC BAA-1266,JCM 13504</strain>
    </source>
</reference>
<evidence type="ECO:0000256" key="4">
    <source>
        <dbReference type="ARBA" id="ARBA00023002"/>
    </source>
</evidence>
<gene>
    <name evidence="7" type="ORF">SAMN04515668_4299</name>
</gene>
<evidence type="ECO:0000256" key="1">
    <source>
        <dbReference type="ARBA" id="ARBA00010790"/>
    </source>
</evidence>
<evidence type="ECO:0000256" key="2">
    <source>
        <dbReference type="ARBA" id="ARBA00022630"/>
    </source>
</evidence>
<keyword evidence="4" id="KW-0560">Oxidoreductase</keyword>
<dbReference type="Gene3D" id="3.50.50.60">
    <property type="entry name" value="FAD/NAD(P)-binding domain"/>
    <property type="match status" value="2"/>
</dbReference>
<evidence type="ECO:0000256" key="3">
    <source>
        <dbReference type="ARBA" id="ARBA00022827"/>
    </source>
</evidence>
<dbReference type="InterPro" id="IPR000172">
    <property type="entry name" value="GMC_OxRdtase_N"/>
</dbReference>
<dbReference type="Pfam" id="PF05199">
    <property type="entry name" value="GMC_oxred_C"/>
    <property type="match status" value="1"/>
</dbReference>
<proteinExistence type="inferred from homology"/>
<name>A0A1I6B8W8_HYMAR</name>
<keyword evidence="3" id="KW-0274">FAD</keyword>
<accession>A0A1I6B8W8</accession>
<keyword evidence="8" id="KW-1185">Reference proteome</keyword>
<dbReference type="AlphaFoldDB" id="A0A1I6B8W8"/>
<evidence type="ECO:0000259" key="5">
    <source>
        <dbReference type="Pfam" id="PF00732"/>
    </source>
</evidence>
<dbReference type="GO" id="GO:0050660">
    <property type="term" value="F:flavin adenine dinucleotide binding"/>
    <property type="evidence" value="ECO:0007669"/>
    <property type="project" value="InterPro"/>
</dbReference>
<feature type="domain" description="Glucose-methanol-choline oxidoreductase N-terminal" evidence="5">
    <location>
        <begin position="128"/>
        <end position="348"/>
    </location>
</feature>
<evidence type="ECO:0000313" key="8">
    <source>
        <dbReference type="Proteomes" id="UP000199029"/>
    </source>
</evidence>
<dbReference type="RefSeq" id="WP_092678105.1">
    <property type="nucleotide sequence ID" value="NZ_FOXS01000007.1"/>
</dbReference>
<dbReference type="STRING" id="1227077.SAMN04515668_4299"/>
<evidence type="ECO:0000259" key="6">
    <source>
        <dbReference type="Pfam" id="PF05199"/>
    </source>
</evidence>
<dbReference type="OrthoDB" id="1154541at2"/>
<dbReference type="InterPro" id="IPR036188">
    <property type="entry name" value="FAD/NAD-bd_sf"/>
</dbReference>
<dbReference type="InterPro" id="IPR007867">
    <property type="entry name" value="GMC_OxRtase_C"/>
</dbReference>
<feature type="domain" description="Glucose-methanol-choline oxidoreductase C-terminal" evidence="6">
    <location>
        <begin position="435"/>
        <end position="547"/>
    </location>
</feature>
<keyword evidence="2" id="KW-0285">Flavoprotein</keyword>
<sequence length="564" mass="61638">MPDEEILEEGVLNPVLPEIQDPLLRSLMADEPATAAAPAATTLEQPQAVPAEADEVDCLVIGLGAGGAPLLARLAMAGLKVMALEAGPWHQPEKDFATDEKAQEYLFWNDERLAAGHDPLAMGKNNSGTGVGGSTLHYTAYTPRPLPSDLHLQRDFGQGEDWPFGYEELEPYYEELEQFLGISGPSPYPWGPARRKGYPLAPLPLNSAAQLMVRGCEMLGIATSPAANAALSSRYYQEGVGWREACTNRGFCQAGCSNGAKASMDVTFIPLAVAHGADIRPNSFVTEIERDERGRVTGVVYTHNGEQHRQRCRHLFLCGGSVETPRLLLLNELALTSGQVGRNLMAHPGVQVFGTFGEEVRPYKGIPGGLISQDTHRPKDADFVGGYLLQSIGIMPVTFAGQVARGRKYWGQQLRDYMKNYNHIAGINILGDCLPHADNYLELAEEKDARGLPKPRLHFTMQENERRMNDHAEALMRRIWTAAGATDIWAFPRMAHVIGTARMGLSGDDAVVDADGRAFDVPNLYICDNSTFPSALSVNPALTIMALSLRTADKFLESQQRRDS</sequence>
<dbReference type="EMBL" id="FOXS01000007">
    <property type="protein sequence ID" value="SFQ77391.1"/>
    <property type="molecule type" value="Genomic_DNA"/>
</dbReference>
<dbReference type="SUPFAM" id="SSF54373">
    <property type="entry name" value="FAD-linked reductases, C-terminal domain"/>
    <property type="match status" value="1"/>
</dbReference>
<dbReference type="GO" id="GO:0016614">
    <property type="term" value="F:oxidoreductase activity, acting on CH-OH group of donors"/>
    <property type="evidence" value="ECO:0007669"/>
    <property type="project" value="InterPro"/>
</dbReference>
<evidence type="ECO:0000313" key="7">
    <source>
        <dbReference type="EMBL" id="SFQ77391.1"/>
    </source>
</evidence>
<protein>
    <submittedName>
        <fullName evidence="7">Choline dehydrogenase</fullName>
    </submittedName>
</protein>
<dbReference type="Pfam" id="PF00732">
    <property type="entry name" value="GMC_oxred_N"/>
    <property type="match status" value="1"/>
</dbReference>
<dbReference type="Proteomes" id="UP000199029">
    <property type="component" value="Unassembled WGS sequence"/>
</dbReference>
<dbReference type="SUPFAM" id="SSF51905">
    <property type="entry name" value="FAD/NAD(P)-binding domain"/>
    <property type="match status" value="1"/>
</dbReference>